<proteinExistence type="predicted"/>
<evidence type="ECO:0000313" key="1">
    <source>
        <dbReference type="EMBL" id="JAD62667.1"/>
    </source>
</evidence>
<reference evidence="1" key="1">
    <citation type="submission" date="2014-09" db="EMBL/GenBank/DDBJ databases">
        <authorList>
            <person name="Magalhaes I.L.F."/>
            <person name="Oliveira U."/>
            <person name="Santos F.R."/>
            <person name="Vidigal T.H.D.A."/>
            <person name="Brescovit A.D."/>
            <person name="Santos A.J."/>
        </authorList>
    </citation>
    <scope>NUCLEOTIDE SEQUENCE</scope>
    <source>
        <tissue evidence="1">Shoot tissue taken approximately 20 cm above the soil surface</tissue>
    </source>
</reference>
<sequence length="44" mass="4991">MCNPLSKQASSHSLYLFTTWKDLWSCGHQTVDAVLLVCKYLSSK</sequence>
<dbReference type="EMBL" id="GBRH01235228">
    <property type="protein sequence ID" value="JAD62667.1"/>
    <property type="molecule type" value="Transcribed_RNA"/>
</dbReference>
<name>A0A0A9BTT6_ARUDO</name>
<protein>
    <submittedName>
        <fullName evidence="1">Uncharacterized protein</fullName>
    </submittedName>
</protein>
<accession>A0A0A9BTT6</accession>
<reference evidence="1" key="2">
    <citation type="journal article" date="2015" name="Data Brief">
        <title>Shoot transcriptome of the giant reed, Arundo donax.</title>
        <authorList>
            <person name="Barrero R.A."/>
            <person name="Guerrero F.D."/>
            <person name="Moolhuijzen P."/>
            <person name="Goolsby J.A."/>
            <person name="Tidwell J."/>
            <person name="Bellgard S.E."/>
            <person name="Bellgard M.I."/>
        </authorList>
    </citation>
    <scope>NUCLEOTIDE SEQUENCE</scope>
    <source>
        <tissue evidence="1">Shoot tissue taken approximately 20 cm above the soil surface</tissue>
    </source>
</reference>
<dbReference type="AlphaFoldDB" id="A0A0A9BTT6"/>
<organism evidence="1">
    <name type="scientific">Arundo donax</name>
    <name type="common">Giant reed</name>
    <name type="synonym">Donax arundinaceus</name>
    <dbReference type="NCBI Taxonomy" id="35708"/>
    <lineage>
        <taxon>Eukaryota</taxon>
        <taxon>Viridiplantae</taxon>
        <taxon>Streptophyta</taxon>
        <taxon>Embryophyta</taxon>
        <taxon>Tracheophyta</taxon>
        <taxon>Spermatophyta</taxon>
        <taxon>Magnoliopsida</taxon>
        <taxon>Liliopsida</taxon>
        <taxon>Poales</taxon>
        <taxon>Poaceae</taxon>
        <taxon>PACMAD clade</taxon>
        <taxon>Arundinoideae</taxon>
        <taxon>Arundineae</taxon>
        <taxon>Arundo</taxon>
    </lineage>
</organism>